<proteinExistence type="predicted"/>
<dbReference type="Proteomes" id="UP000286288">
    <property type="component" value="Unassembled WGS sequence"/>
</dbReference>
<comment type="caution">
    <text evidence="2">The sequence shown here is derived from an EMBL/GenBank/DDBJ whole genome shotgun (WGS) entry which is preliminary data.</text>
</comment>
<dbReference type="SUPFAM" id="SSF55729">
    <property type="entry name" value="Acyl-CoA N-acyltransferases (Nat)"/>
    <property type="match status" value="1"/>
</dbReference>
<dbReference type="EMBL" id="QRMZ01000025">
    <property type="protein sequence ID" value="RHK04844.1"/>
    <property type="molecule type" value="Genomic_DNA"/>
</dbReference>
<dbReference type="PANTHER" id="PTHR43415:SF3">
    <property type="entry name" value="GNAT-FAMILY ACETYLTRANSFERASE"/>
    <property type="match status" value="1"/>
</dbReference>
<sequence>MLTGNKVTLTPAEIKDKEAVYQWCFHSETTKYHSGPPSYPNAPIATEAEFFEDYQEYYFTGAQPQDGRGFLILHAGEPIGFISYSSFHLKDGIAELDIWLNREIHCGKGFGTDAIVTLGDHLHETFGIQKLMMRPSRKNIAAVRSYEKAGFTQSTQDLADYLLEEYLTLYAEGDYGAEETVTLIKTFPLTALS</sequence>
<dbReference type="InterPro" id="IPR000182">
    <property type="entry name" value="GNAT_dom"/>
</dbReference>
<dbReference type="PROSITE" id="PS51186">
    <property type="entry name" value="GNAT"/>
    <property type="match status" value="1"/>
</dbReference>
<evidence type="ECO:0000313" key="2">
    <source>
        <dbReference type="EMBL" id="RHK04844.1"/>
    </source>
</evidence>
<dbReference type="Pfam" id="PF13302">
    <property type="entry name" value="Acetyltransf_3"/>
    <property type="match status" value="1"/>
</dbReference>
<accession>A0A415EP61</accession>
<name>A0A415EP61_ENTCA</name>
<dbReference type="GO" id="GO:0016747">
    <property type="term" value="F:acyltransferase activity, transferring groups other than amino-acyl groups"/>
    <property type="evidence" value="ECO:0007669"/>
    <property type="project" value="InterPro"/>
</dbReference>
<dbReference type="PANTHER" id="PTHR43415">
    <property type="entry name" value="SPERMIDINE N(1)-ACETYLTRANSFERASE"/>
    <property type="match status" value="1"/>
</dbReference>
<dbReference type="Gene3D" id="3.40.630.30">
    <property type="match status" value="1"/>
</dbReference>
<protein>
    <submittedName>
        <fullName evidence="2">N-acetyltransferase</fullName>
    </submittedName>
</protein>
<evidence type="ECO:0000313" key="3">
    <source>
        <dbReference type="Proteomes" id="UP000286288"/>
    </source>
</evidence>
<dbReference type="AlphaFoldDB" id="A0A415EP61"/>
<evidence type="ECO:0000259" key="1">
    <source>
        <dbReference type="PROSITE" id="PS51186"/>
    </source>
</evidence>
<reference evidence="2 3" key="1">
    <citation type="submission" date="2018-08" db="EMBL/GenBank/DDBJ databases">
        <title>A genome reference for cultivated species of the human gut microbiota.</title>
        <authorList>
            <person name="Zou Y."/>
            <person name="Xue W."/>
            <person name="Luo G."/>
        </authorList>
    </citation>
    <scope>NUCLEOTIDE SEQUENCE [LARGE SCALE GENOMIC DNA]</scope>
    <source>
        <strain evidence="2 3">AF48-16</strain>
    </source>
</reference>
<keyword evidence="2" id="KW-0808">Transferase</keyword>
<dbReference type="InterPro" id="IPR016181">
    <property type="entry name" value="Acyl_CoA_acyltransferase"/>
</dbReference>
<gene>
    <name evidence="2" type="ORF">DW084_15660</name>
</gene>
<organism evidence="2 3">
    <name type="scientific">Enterococcus casseliflavus</name>
    <name type="common">Enterococcus flavescens</name>
    <dbReference type="NCBI Taxonomy" id="37734"/>
    <lineage>
        <taxon>Bacteria</taxon>
        <taxon>Bacillati</taxon>
        <taxon>Bacillota</taxon>
        <taxon>Bacilli</taxon>
        <taxon>Lactobacillales</taxon>
        <taxon>Enterococcaceae</taxon>
        <taxon>Enterococcus</taxon>
    </lineage>
</organism>
<feature type="domain" description="N-acetyltransferase" evidence="1">
    <location>
        <begin position="7"/>
        <end position="170"/>
    </location>
</feature>